<sequence>MTQDDTIGLEADFRTSGADLIVRYSVTNHRAEAVFAAERGNAGAYNLVPRSDKVIEISRRNYAVGGQCPVLVYEVPAPPTVARIEPGESLAREFAVPIPFQINHPYRLTVGDGHLSALPDRPYPVVFCIGVGPSEISGTQTNFCSPVHTV</sequence>
<dbReference type="RefSeq" id="WP_181580354.1">
    <property type="nucleotide sequence ID" value="NZ_CP059399.1"/>
</dbReference>
<organism evidence="1 2">
    <name type="scientific">Nocardia huaxiensis</name>
    <dbReference type="NCBI Taxonomy" id="2755382"/>
    <lineage>
        <taxon>Bacteria</taxon>
        <taxon>Bacillati</taxon>
        <taxon>Actinomycetota</taxon>
        <taxon>Actinomycetes</taxon>
        <taxon>Mycobacteriales</taxon>
        <taxon>Nocardiaceae</taxon>
        <taxon>Nocardia</taxon>
    </lineage>
</organism>
<dbReference type="KEGG" id="nhu:H0264_28180"/>
<gene>
    <name evidence="1" type="ORF">H0264_28180</name>
</gene>
<dbReference type="EMBL" id="CP059399">
    <property type="protein sequence ID" value="QLY29149.1"/>
    <property type="molecule type" value="Genomic_DNA"/>
</dbReference>
<protein>
    <submittedName>
        <fullName evidence="1">Uncharacterized protein</fullName>
    </submittedName>
</protein>
<reference evidence="1 2" key="1">
    <citation type="submission" date="2020-07" db="EMBL/GenBank/DDBJ databases">
        <authorList>
            <person name="Zhuang K."/>
            <person name="Ran Y."/>
        </authorList>
    </citation>
    <scope>NUCLEOTIDE SEQUENCE [LARGE SCALE GENOMIC DNA]</scope>
    <source>
        <strain evidence="1 2">WCH-YHL-001</strain>
    </source>
</reference>
<accession>A0A7D6ZUQ4</accession>
<evidence type="ECO:0000313" key="2">
    <source>
        <dbReference type="Proteomes" id="UP000515512"/>
    </source>
</evidence>
<dbReference type="Proteomes" id="UP000515512">
    <property type="component" value="Chromosome"/>
</dbReference>
<dbReference type="AlphaFoldDB" id="A0A7D6ZUQ4"/>
<evidence type="ECO:0000313" key="1">
    <source>
        <dbReference type="EMBL" id="QLY29149.1"/>
    </source>
</evidence>
<proteinExistence type="predicted"/>
<keyword evidence="2" id="KW-1185">Reference proteome</keyword>
<name>A0A7D6ZUQ4_9NOCA</name>